<gene>
    <name evidence="1" type="ORF">AXG93_2016s1420</name>
</gene>
<protein>
    <submittedName>
        <fullName evidence="1">Uncharacterized protein</fullName>
    </submittedName>
</protein>
<reference evidence="1" key="1">
    <citation type="submission" date="2016-03" db="EMBL/GenBank/DDBJ databases">
        <title>Mechanisms controlling the formation of the plant cell surface in tip-growing cells are functionally conserved among land plants.</title>
        <authorList>
            <person name="Honkanen S."/>
            <person name="Jones V.A."/>
            <person name="Morieri G."/>
            <person name="Champion C."/>
            <person name="Hetherington A.J."/>
            <person name="Kelly S."/>
            <person name="Saint-Marcoux D."/>
            <person name="Proust H."/>
            <person name="Prescott H."/>
            <person name="Dolan L."/>
        </authorList>
    </citation>
    <scope>NUCLEOTIDE SEQUENCE [LARGE SCALE GENOMIC DNA]</scope>
    <source>
        <tissue evidence="1">Whole gametophyte</tissue>
    </source>
</reference>
<evidence type="ECO:0000313" key="1">
    <source>
        <dbReference type="EMBL" id="OAE24737.1"/>
    </source>
</evidence>
<sequence length="66" mass="7231">MNSGIDIDEEMHHVPHWSTSLRRAVLGEMGYSATELTGTTLKEARTVIETKHSANAVPPANETVLE</sequence>
<comment type="caution">
    <text evidence="1">The sequence shown here is derived from an EMBL/GenBank/DDBJ whole genome shotgun (WGS) entry which is preliminary data.</text>
</comment>
<dbReference type="Proteomes" id="UP000077202">
    <property type="component" value="Unassembled WGS sequence"/>
</dbReference>
<proteinExistence type="predicted"/>
<accession>A0A176VVF6</accession>
<dbReference type="AlphaFoldDB" id="A0A176VVF6"/>
<name>A0A176VVF6_MARPO</name>
<keyword evidence="2" id="KW-1185">Reference proteome</keyword>
<organism evidence="1 2">
    <name type="scientific">Marchantia polymorpha subsp. ruderalis</name>
    <dbReference type="NCBI Taxonomy" id="1480154"/>
    <lineage>
        <taxon>Eukaryota</taxon>
        <taxon>Viridiplantae</taxon>
        <taxon>Streptophyta</taxon>
        <taxon>Embryophyta</taxon>
        <taxon>Marchantiophyta</taxon>
        <taxon>Marchantiopsida</taxon>
        <taxon>Marchantiidae</taxon>
        <taxon>Marchantiales</taxon>
        <taxon>Marchantiaceae</taxon>
        <taxon>Marchantia</taxon>
    </lineage>
</organism>
<dbReference type="EMBL" id="LVLJ01002490">
    <property type="protein sequence ID" value="OAE24737.1"/>
    <property type="molecule type" value="Genomic_DNA"/>
</dbReference>
<evidence type="ECO:0000313" key="2">
    <source>
        <dbReference type="Proteomes" id="UP000077202"/>
    </source>
</evidence>